<gene>
    <name evidence="2" type="ORF">CC1G_04845</name>
</gene>
<evidence type="ECO:0000313" key="3">
    <source>
        <dbReference type="Proteomes" id="UP000001861"/>
    </source>
</evidence>
<reference evidence="2 3" key="1">
    <citation type="journal article" date="2010" name="Proc. Natl. Acad. Sci. U.S.A.">
        <title>Insights into evolution of multicellular fungi from the assembled chromosomes of the mushroom Coprinopsis cinerea (Coprinus cinereus).</title>
        <authorList>
            <person name="Stajich J.E."/>
            <person name="Wilke S.K."/>
            <person name="Ahren D."/>
            <person name="Au C.H."/>
            <person name="Birren B.W."/>
            <person name="Borodovsky M."/>
            <person name="Burns C."/>
            <person name="Canback B."/>
            <person name="Casselton L.A."/>
            <person name="Cheng C.K."/>
            <person name="Deng J."/>
            <person name="Dietrich F.S."/>
            <person name="Fargo D.C."/>
            <person name="Farman M.L."/>
            <person name="Gathman A.C."/>
            <person name="Goldberg J."/>
            <person name="Guigo R."/>
            <person name="Hoegger P.J."/>
            <person name="Hooker J.B."/>
            <person name="Huggins A."/>
            <person name="James T.Y."/>
            <person name="Kamada T."/>
            <person name="Kilaru S."/>
            <person name="Kodira C."/>
            <person name="Kues U."/>
            <person name="Kupfer D."/>
            <person name="Kwan H.S."/>
            <person name="Lomsadze A."/>
            <person name="Li W."/>
            <person name="Lilly W.W."/>
            <person name="Ma L.J."/>
            <person name="Mackey A.J."/>
            <person name="Manning G."/>
            <person name="Martin F."/>
            <person name="Muraguchi H."/>
            <person name="Natvig D.O."/>
            <person name="Palmerini H."/>
            <person name="Ramesh M.A."/>
            <person name="Rehmeyer C.J."/>
            <person name="Roe B.A."/>
            <person name="Shenoy N."/>
            <person name="Stanke M."/>
            <person name="Ter-Hovhannisyan V."/>
            <person name="Tunlid A."/>
            <person name="Velagapudi R."/>
            <person name="Vision T.J."/>
            <person name="Zeng Q."/>
            <person name="Zolan M.E."/>
            <person name="Pukkila P.J."/>
        </authorList>
    </citation>
    <scope>NUCLEOTIDE SEQUENCE [LARGE SCALE GENOMIC DNA]</scope>
    <source>
        <strain evidence="3">Okayama-7 / 130 / ATCC MYA-4618 / FGSC 9003</strain>
    </source>
</reference>
<dbReference type="Proteomes" id="UP000001861">
    <property type="component" value="Unassembled WGS sequence"/>
</dbReference>
<organism evidence="2 3">
    <name type="scientific">Coprinopsis cinerea (strain Okayama-7 / 130 / ATCC MYA-4618 / FGSC 9003)</name>
    <name type="common">Inky cap fungus</name>
    <name type="synonym">Hormographiella aspergillata</name>
    <dbReference type="NCBI Taxonomy" id="240176"/>
    <lineage>
        <taxon>Eukaryota</taxon>
        <taxon>Fungi</taxon>
        <taxon>Dikarya</taxon>
        <taxon>Basidiomycota</taxon>
        <taxon>Agaricomycotina</taxon>
        <taxon>Agaricomycetes</taxon>
        <taxon>Agaricomycetidae</taxon>
        <taxon>Agaricales</taxon>
        <taxon>Agaricineae</taxon>
        <taxon>Psathyrellaceae</taxon>
        <taxon>Coprinopsis</taxon>
    </lineage>
</organism>
<accession>A8PFS5</accession>
<evidence type="ECO:0000256" key="1">
    <source>
        <dbReference type="SAM" id="MobiDB-lite"/>
    </source>
</evidence>
<protein>
    <submittedName>
        <fullName evidence="2">Uncharacterized protein</fullName>
    </submittedName>
</protein>
<comment type="caution">
    <text evidence="2">The sequence shown here is derived from an EMBL/GenBank/DDBJ whole genome shotgun (WGS) entry which is preliminary data.</text>
</comment>
<dbReference type="VEuPathDB" id="FungiDB:CC1G_04845"/>
<sequence>MTRGRRAKGKLTFRKRSGPRARQSSKLANDDSSDDDATLAHSTPACSTSWHYDDDVDEHDEWEEDVEEVDQLLPSESDQVEVEEEFTIPMEVPSPCGNATRDLDGITSTTSFTSFLTDLALRMGCSVSHLMAVSIGYVPSWLPKNPKPKPKLLDDEQSWEKLVNVVRQFRDDAKAKKKGKGTIALTSSDIAFPRIVVLGIEPPDYLILIISDLDALPCECFFDIYLMI</sequence>
<evidence type="ECO:0000313" key="2">
    <source>
        <dbReference type="EMBL" id="EAU80735.2"/>
    </source>
</evidence>
<feature type="compositionally biased region" description="Basic residues" evidence="1">
    <location>
        <begin position="1"/>
        <end position="19"/>
    </location>
</feature>
<dbReference type="GeneID" id="6017660"/>
<dbReference type="AlphaFoldDB" id="A8PFS5"/>
<feature type="region of interest" description="Disordered" evidence="1">
    <location>
        <begin position="1"/>
        <end position="62"/>
    </location>
</feature>
<proteinExistence type="predicted"/>
<dbReference type="HOGENOM" id="CLU_1214690_0_0_1"/>
<keyword evidence="3" id="KW-1185">Reference proteome</keyword>
<dbReference type="InParanoid" id="A8PFS5"/>
<dbReference type="RefSeq" id="XP_001841001.2">
    <property type="nucleotide sequence ID" value="XM_001840949.2"/>
</dbReference>
<dbReference type="KEGG" id="cci:CC1G_04845"/>
<name>A8PFS5_COPC7</name>
<feature type="compositionally biased region" description="Polar residues" evidence="1">
    <location>
        <begin position="40"/>
        <end position="50"/>
    </location>
</feature>
<dbReference type="EMBL" id="AACS02000002">
    <property type="protein sequence ID" value="EAU80735.2"/>
    <property type="molecule type" value="Genomic_DNA"/>
</dbReference>